<dbReference type="GO" id="GO:0009274">
    <property type="term" value="C:peptidoglycan-based cell wall"/>
    <property type="evidence" value="ECO:0007669"/>
    <property type="project" value="InterPro"/>
</dbReference>
<feature type="non-terminal residue" evidence="13">
    <location>
        <position position="322"/>
    </location>
</feature>
<dbReference type="InterPro" id="IPR023346">
    <property type="entry name" value="Lysozyme-like_dom_sf"/>
</dbReference>
<keyword evidence="10" id="KW-0961">Cell wall biogenesis/degradation</keyword>
<dbReference type="PANTHER" id="PTHR30400">
    <property type="entry name" value="MONOFUNCTIONAL BIOSYNTHETIC PEPTIDOGLYCAN TRANSGLYCOSYLASE"/>
    <property type="match status" value="1"/>
</dbReference>
<evidence type="ECO:0000256" key="7">
    <source>
        <dbReference type="ARBA" id="ARBA00022984"/>
    </source>
</evidence>
<dbReference type="GO" id="GO:0016020">
    <property type="term" value="C:membrane"/>
    <property type="evidence" value="ECO:0007669"/>
    <property type="project" value="InterPro"/>
</dbReference>
<evidence type="ECO:0000256" key="8">
    <source>
        <dbReference type="ARBA" id="ARBA00022989"/>
    </source>
</evidence>
<dbReference type="Pfam" id="PF00912">
    <property type="entry name" value="Transgly"/>
    <property type="match status" value="1"/>
</dbReference>
<sequence length="322" mass="36786">VYSAIYRRVSFWRLGIFLLIASTALAESADVTHEKLLVNRGFIEIAADKFNVDAQILSAIIFTERTLNYDWTDERLDVVLFSTWKQNSSIGFAQVKVKTAYFIERQFSDSTSVFYPGEKYEALLSVSQTKEELIAKLLSDSLNTCYAAAYLRLMSSRWEREGYPIHTRPEILGTLYSTGLFQRDGSERSPRTNPRANEFGSRVREAAALFQRNGLVTMEQPSGLISKTRFNRLTKCALWGLAFLLFIPSLVIVPMRWVNPEKSSYMLQQIFAGRKIHNMWTPLDEISPYLVLAVIAAEDAQFTKHSGFDVQQIKRALAHNRI</sequence>
<keyword evidence="1" id="KW-1003">Cell membrane</keyword>
<proteinExistence type="predicted"/>
<organism evidence="13">
    <name type="scientific">marine metagenome</name>
    <dbReference type="NCBI Taxonomy" id="408172"/>
    <lineage>
        <taxon>unclassified sequences</taxon>
        <taxon>metagenomes</taxon>
        <taxon>ecological metagenomes</taxon>
    </lineage>
</organism>
<dbReference type="GO" id="GO:0016763">
    <property type="term" value="F:pentosyltransferase activity"/>
    <property type="evidence" value="ECO:0007669"/>
    <property type="project" value="InterPro"/>
</dbReference>
<feature type="domain" description="Glycosyl transferase family 51" evidence="12">
    <location>
        <begin position="274"/>
        <end position="320"/>
    </location>
</feature>
<evidence type="ECO:0000256" key="2">
    <source>
        <dbReference type="ARBA" id="ARBA00022519"/>
    </source>
</evidence>
<dbReference type="Gene3D" id="1.10.3810.10">
    <property type="entry name" value="Biosynthetic peptidoglycan transglycosylase-like"/>
    <property type="match status" value="1"/>
</dbReference>
<protein>
    <recommendedName>
        <fullName evidence="12">Glycosyl transferase family 51 domain-containing protein</fullName>
    </recommendedName>
</protein>
<keyword evidence="5 11" id="KW-0812">Transmembrane</keyword>
<dbReference type="SUPFAM" id="SSF53955">
    <property type="entry name" value="Lysozyme-like"/>
    <property type="match status" value="1"/>
</dbReference>
<dbReference type="PANTHER" id="PTHR30400:SF0">
    <property type="entry name" value="BIOSYNTHETIC PEPTIDOGLYCAN TRANSGLYCOSYLASE"/>
    <property type="match status" value="1"/>
</dbReference>
<dbReference type="GO" id="GO:0071555">
    <property type="term" value="P:cell wall organization"/>
    <property type="evidence" value="ECO:0007669"/>
    <property type="project" value="UniProtKB-KW"/>
</dbReference>
<keyword evidence="6" id="KW-0133">Cell shape</keyword>
<evidence type="ECO:0000256" key="11">
    <source>
        <dbReference type="SAM" id="Phobius"/>
    </source>
</evidence>
<dbReference type="EMBL" id="UINC01075952">
    <property type="protein sequence ID" value="SVC14641.1"/>
    <property type="molecule type" value="Genomic_DNA"/>
</dbReference>
<dbReference type="InterPro" id="IPR001264">
    <property type="entry name" value="Glyco_trans_51"/>
</dbReference>
<keyword evidence="2" id="KW-0997">Cell inner membrane</keyword>
<evidence type="ECO:0000313" key="13">
    <source>
        <dbReference type="EMBL" id="SVC14641.1"/>
    </source>
</evidence>
<reference evidence="13" key="1">
    <citation type="submission" date="2018-05" db="EMBL/GenBank/DDBJ databases">
        <authorList>
            <person name="Lanie J.A."/>
            <person name="Ng W.-L."/>
            <person name="Kazmierczak K.M."/>
            <person name="Andrzejewski T.M."/>
            <person name="Davidsen T.M."/>
            <person name="Wayne K.J."/>
            <person name="Tettelin H."/>
            <person name="Glass J.I."/>
            <person name="Rusch D."/>
            <person name="Podicherti R."/>
            <person name="Tsui H.-C.T."/>
            <person name="Winkler M.E."/>
        </authorList>
    </citation>
    <scope>NUCLEOTIDE SEQUENCE</scope>
</reference>
<keyword evidence="3" id="KW-0328">Glycosyltransferase</keyword>
<evidence type="ECO:0000256" key="5">
    <source>
        <dbReference type="ARBA" id="ARBA00022692"/>
    </source>
</evidence>
<evidence type="ECO:0000259" key="12">
    <source>
        <dbReference type="Pfam" id="PF00912"/>
    </source>
</evidence>
<gene>
    <name evidence="13" type="ORF">METZ01_LOCUS267495</name>
</gene>
<feature type="transmembrane region" description="Helical" evidence="11">
    <location>
        <begin position="237"/>
        <end position="258"/>
    </location>
</feature>
<accession>A0A382JVS1</accession>
<feature type="non-terminal residue" evidence="13">
    <location>
        <position position="1"/>
    </location>
</feature>
<evidence type="ECO:0000256" key="6">
    <source>
        <dbReference type="ARBA" id="ARBA00022960"/>
    </source>
</evidence>
<name>A0A382JVS1_9ZZZZ</name>
<dbReference type="GO" id="GO:0008360">
    <property type="term" value="P:regulation of cell shape"/>
    <property type="evidence" value="ECO:0007669"/>
    <property type="project" value="UniProtKB-KW"/>
</dbReference>
<dbReference type="AlphaFoldDB" id="A0A382JVS1"/>
<keyword evidence="7" id="KW-0573">Peptidoglycan synthesis</keyword>
<evidence type="ECO:0000256" key="4">
    <source>
        <dbReference type="ARBA" id="ARBA00022679"/>
    </source>
</evidence>
<evidence type="ECO:0000256" key="9">
    <source>
        <dbReference type="ARBA" id="ARBA00023136"/>
    </source>
</evidence>
<dbReference type="GO" id="GO:0009252">
    <property type="term" value="P:peptidoglycan biosynthetic process"/>
    <property type="evidence" value="ECO:0007669"/>
    <property type="project" value="UniProtKB-KW"/>
</dbReference>
<keyword evidence="8 11" id="KW-1133">Transmembrane helix</keyword>
<evidence type="ECO:0000256" key="3">
    <source>
        <dbReference type="ARBA" id="ARBA00022676"/>
    </source>
</evidence>
<keyword evidence="4" id="KW-0808">Transferase</keyword>
<keyword evidence="9 11" id="KW-0472">Membrane</keyword>
<evidence type="ECO:0000256" key="10">
    <source>
        <dbReference type="ARBA" id="ARBA00023316"/>
    </source>
</evidence>
<evidence type="ECO:0000256" key="1">
    <source>
        <dbReference type="ARBA" id="ARBA00022475"/>
    </source>
</evidence>
<dbReference type="InterPro" id="IPR011812">
    <property type="entry name" value="Pep_trsgly"/>
</dbReference>
<dbReference type="InterPro" id="IPR036950">
    <property type="entry name" value="PBP_transglycosylase"/>
</dbReference>